<name>A0A9P7XM62_9FUNG</name>
<comment type="caution">
    <text evidence="1">The sequence shown here is derived from an EMBL/GenBank/DDBJ whole genome shotgun (WGS) entry which is preliminary data.</text>
</comment>
<dbReference type="OrthoDB" id="6083831at2759"/>
<dbReference type="Proteomes" id="UP000707451">
    <property type="component" value="Unassembled WGS sequence"/>
</dbReference>
<keyword evidence="2" id="KW-1185">Reference proteome</keyword>
<organism evidence="1 2">
    <name type="scientific">Linnemannia hyalina</name>
    <dbReference type="NCBI Taxonomy" id="64524"/>
    <lineage>
        <taxon>Eukaryota</taxon>
        <taxon>Fungi</taxon>
        <taxon>Fungi incertae sedis</taxon>
        <taxon>Mucoromycota</taxon>
        <taxon>Mortierellomycotina</taxon>
        <taxon>Mortierellomycetes</taxon>
        <taxon>Mortierellales</taxon>
        <taxon>Mortierellaceae</taxon>
        <taxon>Linnemannia</taxon>
    </lineage>
</organism>
<reference evidence="1" key="1">
    <citation type="submission" date="2021-06" db="EMBL/GenBank/DDBJ databases">
        <title>Genome Sequence of Mortierella hyaline Strain SCG-10, a Cold-Adapted, Nitrate-Reducing Fungus Isolated from Soil in Minnesota, USA.</title>
        <authorList>
            <person name="Aldossari N."/>
        </authorList>
    </citation>
    <scope>NUCLEOTIDE SEQUENCE</scope>
    <source>
        <strain evidence="1">SCG-10</strain>
    </source>
</reference>
<evidence type="ECO:0000313" key="2">
    <source>
        <dbReference type="Proteomes" id="UP000707451"/>
    </source>
</evidence>
<accession>A0A9P7XM62</accession>
<dbReference type="EMBL" id="JAHRHY010000021">
    <property type="protein sequence ID" value="KAG9062056.1"/>
    <property type="molecule type" value="Genomic_DNA"/>
</dbReference>
<dbReference type="AlphaFoldDB" id="A0A9P7XM62"/>
<sequence length="101" mass="11150">MEVCHNSIRTGLLISIFLPHGQNALPKSLCTQSHGPDVDIDAHTTLRLIQEIGKTIHVTCDNMTIIAQLNKFGGTRAQPLPDLTIRIWHHCMVTVTGLKTT</sequence>
<protein>
    <submittedName>
        <fullName evidence="1">Uncharacterized protein</fullName>
    </submittedName>
</protein>
<gene>
    <name evidence="1" type="ORF">KI688_006778</name>
</gene>
<proteinExistence type="predicted"/>
<evidence type="ECO:0000313" key="1">
    <source>
        <dbReference type="EMBL" id="KAG9062056.1"/>
    </source>
</evidence>